<name>A0ABU1TKL8_9FLAO</name>
<evidence type="ECO:0000256" key="1">
    <source>
        <dbReference type="SAM" id="Phobius"/>
    </source>
</evidence>
<keyword evidence="1" id="KW-0812">Transmembrane</keyword>
<comment type="caution">
    <text evidence="2">The sequence shown here is derived from an EMBL/GenBank/DDBJ whole genome shotgun (WGS) entry which is preliminary data.</text>
</comment>
<dbReference type="Proteomes" id="UP001255185">
    <property type="component" value="Unassembled WGS sequence"/>
</dbReference>
<dbReference type="RefSeq" id="WP_310024148.1">
    <property type="nucleotide sequence ID" value="NZ_JAVDVI010000001.1"/>
</dbReference>
<reference evidence="2 3" key="1">
    <citation type="submission" date="2023-07" db="EMBL/GenBank/DDBJ databases">
        <title>Sorghum-associated microbial communities from plants grown in Nebraska, USA.</title>
        <authorList>
            <person name="Schachtman D."/>
        </authorList>
    </citation>
    <scope>NUCLEOTIDE SEQUENCE [LARGE SCALE GENOMIC DNA]</scope>
    <source>
        <strain evidence="2 3">3773</strain>
    </source>
</reference>
<feature type="transmembrane region" description="Helical" evidence="1">
    <location>
        <begin position="7"/>
        <end position="32"/>
    </location>
</feature>
<proteinExistence type="predicted"/>
<evidence type="ECO:0000313" key="2">
    <source>
        <dbReference type="EMBL" id="MDR6966520.1"/>
    </source>
</evidence>
<evidence type="ECO:0008006" key="4">
    <source>
        <dbReference type="Google" id="ProtNLM"/>
    </source>
</evidence>
<dbReference type="EMBL" id="JAVDVI010000001">
    <property type="protein sequence ID" value="MDR6966520.1"/>
    <property type="molecule type" value="Genomic_DNA"/>
</dbReference>
<accession>A0ABU1TKL8</accession>
<evidence type="ECO:0000313" key="3">
    <source>
        <dbReference type="Proteomes" id="UP001255185"/>
    </source>
</evidence>
<keyword evidence="3" id="KW-1185">Reference proteome</keyword>
<sequence length="523" mass="60307">MKNKPLYLKIIIVASCLLVLALLVNLGLNIWINTKLPEIISEKNETPYHITYDQLDVSLLSRDIKASGIVIVPKASMNDTINKAGIYSKIESIEITDFSIWNVLFSDKIKAHSIAVNRPEVVLYKKNRKAVNNSKNIRNEVVEPFQKLIAVSNVNLNKGDFKIIYVNDNTPVLSVKNVTVQLDGILITEETLEQKIPFSYKSYAFDCDSLFFLTNQQYYIRANNVKTTNSGLELKNFSMVSEFNRKQFVNQLAKEKDLFTLKAEDINIKNMDWGFKDDQFFFYTTNIVLDKVYANIYRSKIPEDDLSKKKLYNKLLRDVPFPLKIDTLSVRNSLLEYEEEKTFEKGAGLLTFNKFNLTATNLQSGFLQKKMPDVKIKVDCRFMNTSPMKVDWSFNVMDKSDGFNIKGSILNFDTDQISVFSKPYINATTKGILDKVYFNFYGNDVNAKGDFALEYHDFKVKLYKKKKPEKESKIKSAIGNLFIKNDSNGELKETEVELKRIQEKSFYNFLWRCIAEGLVKILL</sequence>
<keyword evidence="1" id="KW-1133">Transmembrane helix</keyword>
<organism evidence="2 3">
    <name type="scientific">Flavobacterium arsenatis</name>
    <dbReference type="NCBI Taxonomy" id="1484332"/>
    <lineage>
        <taxon>Bacteria</taxon>
        <taxon>Pseudomonadati</taxon>
        <taxon>Bacteroidota</taxon>
        <taxon>Flavobacteriia</taxon>
        <taxon>Flavobacteriales</taxon>
        <taxon>Flavobacteriaceae</taxon>
        <taxon>Flavobacterium</taxon>
    </lineage>
</organism>
<keyword evidence="1" id="KW-0472">Membrane</keyword>
<gene>
    <name evidence="2" type="ORF">J2X31_000513</name>
</gene>
<protein>
    <recommendedName>
        <fullName evidence="4">DUF748 domain-containing protein</fullName>
    </recommendedName>
</protein>